<evidence type="ECO:0000313" key="1">
    <source>
        <dbReference type="EMBL" id="MBT0607619.1"/>
    </source>
</evidence>
<organism evidence="1 2">
    <name type="scientific">Aequorivita echinoideorum</name>
    <dbReference type="NCBI Taxonomy" id="1549647"/>
    <lineage>
        <taxon>Bacteria</taxon>
        <taxon>Pseudomonadati</taxon>
        <taxon>Bacteroidota</taxon>
        <taxon>Flavobacteriia</taxon>
        <taxon>Flavobacteriales</taxon>
        <taxon>Flavobacteriaceae</taxon>
        <taxon>Aequorivita</taxon>
    </lineage>
</organism>
<dbReference type="InterPro" id="IPR048166">
    <property type="entry name" value="VVA0879-like"/>
</dbReference>
<evidence type="ECO:0000313" key="2">
    <source>
        <dbReference type="Proteomes" id="UP001297092"/>
    </source>
</evidence>
<gene>
    <name evidence="1" type="ORF">KIV10_05440</name>
</gene>
<keyword evidence="2" id="KW-1185">Reference proteome</keyword>
<reference evidence="1 2" key="1">
    <citation type="submission" date="2021-05" db="EMBL/GenBank/DDBJ databases">
        <title>Aequorivita echinoideorum JCM 30378 genome.</title>
        <authorList>
            <person name="Zhang H."/>
            <person name="Li C."/>
        </authorList>
    </citation>
    <scope>NUCLEOTIDE SEQUENCE [LARGE SCALE GENOMIC DNA]</scope>
    <source>
        <strain evidence="1 2">JCM30378</strain>
    </source>
</reference>
<proteinExistence type="predicted"/>
<dbReference type="NCBIfam" id="NF041591">
    <property type="entry name" value="CxxC_VVA0879"/>
    <property type="match status" value="1"/>
</dbReference>
<dbReference type="EMBL" id="JAHCTB010000002">
    <property type="protein sequence ID" value="MBT0607619.1"/>
    <property type="molecule type" value="Genomic_DNA"/>
</dbReference>
<protein>
    <submittedName>
        <fullName evidence="1">Uncharacterized protein</fullName>
    </submittedName>
</protein>
<name>A0ABS5S5D1_9FLAO</name>
<comment type="caution">
    <text evidence="1">The sequence shown here is derived from an EMBL/GenBank/DDBJ whole genome shotgun (WGS) entry which is preliminary data.</text>
</comment>
<dbReference type="Proteomes" id="UP001297092">
    <property type="component" value="Unassembled WGS sequence"/>
</dbReference>
<sequence length="99" mass="11609">MSRKTLTLQEWRSEAEPKFGKDVKKWKFKCPSCGESQTLQEFIDAKIEEPTKKFYYSCIGRWVEKRGCKWTLGGLLQIHETEVISEEGDKIPVFEFSEV</sequence>
<dbReference type="RefSeq" id="WP_214112476.1">
    <property type="nucleotide sequence ID" value="NZ_JAHCTB010000002.1"/>
</dbReference>
<accession>A0ABS5S5D1</accession>